<dbReference type="Gene3D" id="3.40.30.120">
    <property type="match status" value="1"/>
</dbReference>
<dbReference type="PRINTS" id="PR00420">
    <property type="entry name" value="RNGMNOXGNASE"/>
</dbReference>
<evidence type="ECO:0000313" key="3">
    <source>
        <dbReference type="EMBL" id="CAB4949553.1"/>
    </source>
</evidence>
<dbReference type="PANTHER" id="PTHR43476:SF3">
    <property type="entry name" value="FAD-BINDING MONOOXYGENASE"/>
    <property type="match status" value="1"/>
</dbReference>
<dbReference type="InterPro" id="IPR036188">
    <property type="entry name" value="FAD/NAD-bd_sf"/>
</dbReference>
<organism evidence="3">
    <name type="scientific">freshwater metagenome</name>
    <dbReference type="NCBI Taxonomy" id="449393"/>
    <lineage>
        <taxon>unclassified sequences</taxon>
        <taxon>metagenomes</taxon>
        <taxon>ecological metagenomes</taxon>
    </lineage>
</organism>
<feature type="domain" description="FAD-binding" evidence="2">
    <location>
        <begin position="6"/>
        <end position="354"/>
    </location>
</feature>
<dbReference type="GO" id="GO:0008688">
    <property type="term" value="F:3-(3-hydroxyphenyl)propionate hydroxylase activity"/>
    <property type="evidence" value="ECO:0007669"/>
    <property type="project" value="TreeGrafter"/>
</dbReference>
<dbReference type="NCBIfam" id="NF004829">
    <property type="entry name" value="PRK06183.1-3"/>
    <property type="match status" value="1"/>
</dbReference>
<dbReference type="Pfam" id="PF01494">
    <property type="entry name" value="FAD_binding_3"/>
    <property type="match status" value="1"/>
</dbReference>
<dbReference type="GO" id="GO:0019622">
    <property type="term" value="P:3-(3-hydroxy)phenylpropionate catabolic process"/>
    <property type="evidence" value="ECO:0007669"/>
    <property type="project" value="TreeGrafter"/>
</dbReference>
<proteinExistence type="predicted"/>
<dbReference type="GO" id="GO:0071949">
    <property type="term" value="F:FAD binding"/>
    <property type="evidence" value="ECO:0007669"/>
    <property type="project" value="InterPro"/>
</dbReference>
<name>A0A6J7K2Z7_9ZZZZ</name>
<keyword evidence="1" id="KW-0560">Oxidoreductase</keyword>
<reference evidence="3" key="1">
    <citation type="submission" date="2020-05" db="EMBL/GenBank/DDBJ databases">
        <authorList>
            <person name="Chiriac C."/>
            <person name="Salcher M."/>
            <person name="Ghai R."/>
            <person name="Kavagutti S V."/>
        </authorList>
    </citation>
    <scope>NUCLEOTIDE SEQUENCE</scope>
</reference>
<accession>A0A6J7K2Z7</accession>
<dbReference type="Gene3D" id="3.50.50.60">
    <property type="entry name" value="FAD/NAD(P)-binding domain"/>
    <property type="match status" value="1"/>
</dbReference>
<dbReference type="Gene3D" id="3.30.70.2450">
    <property type="match status" value="1"/>
</dbReference>
<protein>
    <submittedName>
        <fullName evidence="3">Unannotated protein</fullName>
    </submittedName>
</protein>
<gene>
    <name evidence="3" type="ORF">UFOPK3773_01325</name>
</gene>
<dbReference type="InterPro" id="IPR050631">
    <property type="entry name" value="PheA/TfdB_FAD_monoxygenase"/>
</dbReference>
<dbReference type="PANTHER" id="PTHR43476">
    <property type="entry name" value="3-(3-HYDROXY-PHENYL)PROPIONATE/3-HYDROXYCINNAMIC ACID HYDROXYLASE"/>
    <property type="match status" value="1"/>
</dbReference>
<dbReference type="AlphaFoldDB" id="A0A6J7K2Z7"/>
<dbReference type="EMBL" id="CAFBNF010000153">
    <property type="protein sequence ID" value="CAB4949553.1"/>
    <property type="molecule type" value="Genomic_DNA"/>
</dbReference>
<sequence length="523" mass="57293">MSAHIDVDVIIVGYGPVGQYLAYKLGHLGYDVVALERYPDVYGYPRAVHFDDEIARLFQSIGLNSDDNPAVAPYNNLYRWVNEDKQVLVDVDWRGAGRSGWHTSNFFYQPDLEKEINAIVATESRTQVLRGWTAIGLEQDADGVTITAQETKPAAGVEPTTRTFRGRYAIGVDGANSFVRESLGLTMTDLGFEFDWLILDMFPNEPMDFDPPAWQWCRPSGPTTVVPGGNPHRRRWEYLRMPGETIEELNDEATAWKRLEEFGLTPENSVMERHTVYTFRGRWADEWRKGRVLIAGDAAHLMPPFAGQGMCSGIRDAENIVWKLDAVLSGRSPDSLLDTYGPERTEHVRYWIDFSIGLGQVICITDPEVAAGRDAAMMAVVADPSLAPPPPPPAHLGEGLKSSHAAAGFLSYQGVVAVNGETGKFDDLLGYGWTVLARPGSLAGLSGATRAAAEGHGFRFVEVGEGAAVADVEGTYTRWFDELDADAVIVRPDFYVYDVGSDDGLDDAVSGLLDTLTGHAVGA</sequence>
<dbReference type="SUPFAM" id="SSF51905">
    <property type="entry name" value="FAD/NAD(P)-binding domain"/>
    <property type="match status" value="1"/>
</dbReference>
<dbReference type="InterPro" id="IPR002938">
    <property type="entry name" value="FAD-bd"/>
</dbReference>
<evidence type="ECO:0000259" key="2">
    <source>
        <dbReference type="Pfam" id="PF01494"/>
    </source>
</evidence>
<evidence type="ECO:0000256" key="1">
    <source>
        <dbReference type="ARBA" id="ARBA00023002"/>
    </source>
</evidence>